<keyword evidence="2" id="KW-1185">Reference proteome</keyword>
<dbReference type="Proteomes" id="UP000037696">
    <property type="component" value="Unassembled WGS sequence"/>
</dbReference>
<organism evidence="1 2">
    <name type="scientific">Penicillium nordicum</name>
    <dbReference type="NCBI Taxonomy" id="229535"/>
    <lineage>
        <taxon>Eukaryota</taxon>
        <taxon>Fungi</taxon>
        <taxon>Dikarya</taxon>
        <taxon>Ascomycota</taxon>
        <taxon>Pezizomycotina</taxon>
        <taxon>Eurotiomycetes</taxon>
        <taxon>Eurotiomycetidae</taxon>
        <taxon>Eurotiales</taxon>
        <taxon>Aspergillaceae</taxon>
        <taxon>Penicillium</taxon>
    </lineage>
</organism>
<reference evidence="1 2" key="1">
    <citation type="submission" date="2015-08" db="EMBL/GenBank/DDBJ databases">
        <title>Genome sequencing of Penicillium nordicum.</title>
        <authorList>
            <person name="Nguyen H.D."/>
            <person name="Seifert K.A."/>
        </authorList>
    </citation>
    <scope>NUCLEOTIDE SEQUENCE [LARGE SCALE GENOMIC DNA]</scope>
    <source>
        <strain evidence="1 2">DAOMC 185683</strain>
    </source>
</reference>
<evidence type="ECO:0000313" key="2">
    <source>
        <dbReference type="Proteomes" id="UP000037696"/>
    </source>
</evidence>
<gene>
    <name evidence="1" type="ORF">ACN38_g4205</name>
</gene>
<evidence type="ECO:0000313" key="1">
    <source>
        <dbReference type="EMBL" id="KOS44861.1"/>
    </source>
</evidence>
<comment type="caution">
    <text evidence="1">The sequence shown here is derived from an EMBL/GenBank/DDBJ whole genome shotgun (WGS) entry which is preliminary data.</text>
</comment>
<sequence>MSSLQWDEIEEVAKIKFPRDDPLEYPVPVMGPLPGEGPMEPFGRAWEILKYFNTVKVSAWEARFATAACIRNAPIVENRNLPAWMQQTEAIDQEMMDSPMQEPEFSHAIKVELIWDHSLAIGTSKVN</sequence>
<dbReference type="AlphaFoldDB" id="A0A0M8PBR5"/>
<accession>A0A0M8PBR5</accession>
<dbReference type="EMBL" id="LHQQ01000053">
    <property type="protein sequence ID" value="KOS44861.1"/>
    <property type="molecule type" value="Genomic_DNA"/>
</dbReference>
<protein>
    <submittedName>
        <fullName evidence="1">Uncharacterized protein</fullName>
    </submittedName>
</protein>
<proteinExistence type="predicted"/>
<name>A0A0M8PBR5_9EURO</name>